<dbReference type="InterPro" id="IPR039241">
    <property type="entry name" value="Rrp9-like"/>
</dbReference>
<keyword evidence="4" id="KW-0539">Nucleus</keyword>
<dbReference type="InterPro" id="IPR036322">
    <property type="entry name" value="WD40_repeat_dom_sf"/>
</dbReference>
<evidence type="ECO:0000256" key="2">
    <source>
        <dbReference type="ARBA" id="ARBA00022574"/>
    </source>
</evidence>
<keyword evidence="2" id="KW-0853">WD repeat</keyword>
<dbReference type="Proteomes" id="UP000316759">
    <property type="component" value="Unassembled WGS sequence"/>
</dbReference>
<dbReference type="AlphaFoldDB" id="A0A504Y7L8"/>
<reference evidence="5 6" key="1">
    <citation type="submission" date="2019-04" db="EMBL/GenBank/DDBJ databases">
        <title>Annotation for the trematode Fasciola gigantica.</title>
        <authorList>
            <person name="Choi Y.-J."/>
        </authorList>
    </citation>
    <scope>NUCLEOTIDE SEQUENCE [LARGE SCALE GENOMIC DNA]</scope>
    <source>
        <strain evidence="5">Uganda_cow_1</strain>
    </source>
</reference>
<name>A0A504Y7L8_FASGI</name>
<evidence type="ECO:0000313" key="6">
    <source>
        <dbReference type="Proteomes" id="UP000316759"/>
    </source>
</evidence>
<dbReference type="GO" id="GO:0034511">
    <property type="term" value="F:U3 snoRNA binding"/>
    <property type="evidence" value="ECO:0007669"/>
    <property type="project" value="InterPro"/>
</dbReference>
<dbReference type="InterPro" id="IPR015943">
    <property type="entry name" value="WD40/YVTN_repeat-like_dom_sf"/>
</dbReference>
<organism evidence="5 6">
    <name type="scientific">Fasciola gigantica</name>
    <name type="common">Giant liver fluke</name>
    <dbReference type="NCBI Taxonomy" id="46835"/>
    <lineage>
        <taxon>Eukaryota</taxon>
        <taxon>Metazoa</taxon>
        <taxon>Spiralia</taxon>
        <taxon>Lophotrochozoa</taxon>
        <taxon>Platyhelminthes</taxon>
        <taxon>Trematoda</taxon>
        <taxon>Digenea</taxon>
        <taxon>Plagiorchiida</taxon>
        <taxon>Echinostomata</taxon>
        <taxon>Echinostomatoidea</taxon>
        <taxon>Fasciolidae</taxon>
        <taxon>Fasciola</taxon>
    </lineage>
</organism>
<keyword evidence="3" id="KW-0677">Repeat</keyword>
<dbReference type="PANTHER" id="PTHR19865">
    <property type="entry name" value="U3 SMALL NUCLEOLAR RNA INTERACTING PROTEIN 2"/>
    <property type="match status" value="1"/>
</dbReference>
<comment type="caution">
    <text evidence="5">The sequence shown here is derived from an EMBL/GenBank/DDBJ whole genome shotgun (WGS) entry which is preliminary data.</text>
</comment>
<keyword evidence="6" id="KW-1185">Reference proteome</keyword>
<proteinExistence type="predicted"/>
<dbReference type="STRING" id="46835.A0A504Y7L8"/>
<dbReference type="PANTHER" id="PTHR19865:SF0">
    <property type="entry name" value="U3 SMALL NUCLEOLAR RNA-INTERACTING PROTEIN 2"/>
    <property type="match status" value="1"/>
</dbReference>
<dbReference type="SUPFAM" id="SSF50978">
    <property type="entry name" value="WD40 repeat-like"/>
    <property type="match status" value="1"/>
</dbReference>
<evidence type="ECO:0000256" key="3">
    <source>
        <dbReference type="ARBA" id="ARBA00022737"/>
    </source>
</evidence>
<evidence type="ECO:0000256" key="1">
    <source>
        <dbReference type="ARBA" id="ARBA00004123"/>
    </source>
</evidence>
<accession>A0A504Y7L8</accession>
<evidence type="ECO:0000313" key="5">
    <source>
        <dbReference type="EMBL" id="TPP56129.1"/>
    </source>
</evidence>
<protein>
    <submittedName>
        <fullName evidence="5">U3 small nucleolar RNA interacting protein 2</fullName>
    </submittedName>
</protein>
<dbReference type="EMBL" id="SUNJ01014981">
    <property type="protein sequence ID" value="TPP56129.1"/>
    <property type="molecule type" value="Genomic_DNA"/>
</dbReference>
<dbReference type="Gene3D" id="2.130.10.10">
    <property type="entry name" value="YVTN repeat-like/Quinoprotein amine dehydrogenase"/>
    <property type="match status" value="1"/>
</dbReference>
<sequence length="180" mass="19807">MFQTSFVLFRSAVECIYAVNDEVFVGGSSSNKLYVWHSSRGSPVFTVSSAHPVPRRLDPSPEESHFRHPIANWVTAIAGLPGTDLIATGSTTGHVQLWRVVLPGQYHGETMPGTEAQQLRTHIKLERLSGCSMALVSTSLSKNSYDDLSTVYTMTTGQPITCRQEHEVNPTAVEKFTPKD</sequence>
<comment type="subcellular location">
    <subcellularLocation>
        <location evidence="1">Nucleus</location>
    </subcellularLocation>
</comment>
<gene>
    <name evidence="5" type="ORF">FGIG_12011</name>
</gene>
<evidence type="ECO:0000256" key="4">
    <source>
        <dbReference type="ARBA" id="ARBA00023242"/>
    </source>
</evidence>
<dbReference type="OrthoDB" id="189968at2759"/>
<dbReference type="GO" id="GO:0032040">
    <property type="term" value="C:small-subunit processome"/>
    <property type="evidence" value="ECO:0007669"/>
    <property type="project" value="TreeGrafter"/>
</dbReference>